<dbReference type="SUPFAM" id="SSF48695">
    <property type="entry name" value="Multiheme cytochromes"/>
    <property type="match status" value="1"/>
</dbReference>
<proteinExistence type="predicted"/>
<dbReference type="GO" id="GO:0016491">
    <property type="term" value="F:oxidoreductase activity"/>
    <property type="evidence" value="ECO:0007669"/>
    <property type="project" value="TreeGrafter"/>
</dbReference>
<dbReference type="Proteomes" id="UP000243205">
    <property type="component" value="Unassembled WGS sequence"/>
</dbReference>
<evidence type="ECO:0000313" key="4">
    <source>
        <dbReference type="EMBL" id="SDD79223.1"/>
    </source>
</evidence>
<dbReference type="PANTHER" id="PTHR35038">
    <property type="entry name" value="DISSIMILATORY SULFITE REDUCTASE SIRA"/>
    <property type="match status" value="1"/>
</dbReference>
<keyword evidence="1 3" id="KW-0732">Signal</keyword>
<evidence type="ECO:0000256" key="3">
    <source>
        <dbReference type="SAM" id="SignalP"/>
    </source>
</evidence>
<accession>A0A1G6XN96</accession>
<gene>
    <name evidence="4" type="ORF">SAMN05661003_101319</name>
</gene>
<dbReference type="Gene3D" id="1.20.950.20">
    <property type="entry name" value="Transmembrane di-heme cytochromes, Chain C"/>
    <property type="match status" value="1"/>
</dbReference>
<dbReference type="Gene3D" id="3.90.10.10">
    <property type="entry name" value="Cytochrome C3"/>
    <property type="match status" value="1"/>
</dbReference>
<keyword evidence="2" id="KW-1133">Transmembrane helix</keyword>
<reference evidence="5" key="1">
    <citation type="submission" date="2016-10" db="EMBL/GenBank/DDBJ databases">
        <authorList>
            <person name="Varghese N."/>
            <person name="Submissions S."/>
        </authorList>
    </citation>
    <scope>NUCLEOTIDE SEQUENCE [LARGE SCALE GENOMIC DNA]</scope>
    <source>
        <strain evidence="5">DSM 8987</strain>
    </source>
</reference>
<feature type="transmembrane region" description="Helical" evidence="2">
    <location>
        <begin position="503"/>
        <end position="528"/>
    </location>
</feature>
<dbReference type="Gene3D" id="1.10.1130.10">
    <property type="entry name" value="Flavocytochrome C3, Chain A"/>
    <property type="match status" value="1"/>
</dbReference>
<dbReference type="AlphaFoldDB" id="A0A1G6XN96"/>
<dbReference type="CDD" id="cd08168">
    <property type="entry name" value="Cytochrom_C3"/>
    <property type="match status" value="1"/>
</dbReference>
<protein>
    <submittedName>
        <fullName evidence="4">Cytochrome b subunit of formate dehydrogenase</fullName>
    </submittedName>
</protein>
<keyword evidence="2" id="KW-0472">Membrane</keyword>
<organism evidence="4 5">
    <name type="scientific">Desulfuromonas thiophila</name>
    <dbReference type="NCBI Taxonomy" id="57664"/>
    <lineage>
        <taxon>Bacteria</taxon>
        <taxon>Pseudomonadati</taxon>
        <taxon>Thermodesulfobacteriota</taxon>
        <taxon>Desulfuromonadia</taxon>
        <taxon>Desulfuromonadales</taxon>
        <taxon>Desulfuromonadaceae</taxon>
        <taxon>Desulfuromonas</taxon>
    </lineage>
</organism>
<dbReference type="RefSeq" id="WP_092075560.1">
    <property type="nucleotide sequence ID" value="NZ_FNAQ01000001.1"/>
</dbReference>
<evidence type="ECO:0000256" key="2">
    <source>
        <dbReference type="SAM" id="Phobius"/>
    </source>
</evidence>
<feature type="transmembrane region" description="Helical" evidence="2">
    <location>
        <begin position="288"/>
        <end position="311"/>
    </location>
</feature>
<feature type="transmembrane region" description="Helical" evidence="2">
    <location>
        <begin position="472"/>
        <end position="491"/>
    </location>
</feature>
<dbReference type="EMBL" id="FNAQ01000001">
    <property type="protein sequence ID" value="SDD79223.1"/>
    <property type="molecule type" value="Genomic_DNA"/>
</dbReference>
<dbReference type="STRING" id="57664.SAMN05661003_101319"/>
<feature type="signal peptide" evidence="3">
    <location>
        <begin position="1"/>
        <end position="27"/>
    </location>
</feature>
<feature type="transmembrane region" description="Helical" evidence="2">
    <location>
        <begin position="348"/>
        <end position="371"/>
    </location>
</feature>
<evidence type="ECO:0000256" key="1">
    <source>
        <dbReference type="ARBA" id="ARBA00022729"/>
    </source>
</evidence>
<dbReference type="InterPro" id="IPR051829">
    <property type="entry name" value="Multiheme_Cytochr_ET"/>
</dbReference>
<feature type="transmembrane region" description="Helical" evidence="2">
    <location>
        <begin position="391"/>
        <end position="417"/>
    </location>
</feature>
<keyword evidence="5" id="KW-1185">Reference proteome</keyword>
<dbReference type="OrthoDB" id="9814800at2"/>
<name>A0A1G6XN96_9BACT</name>
<sequence length="614" mass="68519">MEKTVSRWVVSSVLAVALLLAAVPLWADTQTCLECHEDVVTAHDFAASVHGASDIGCQDCHVVADLDAHMEGEALPPAVDCATCHDSHSADHAGSVHALAGVGCVECHDGIHRLAATAGNKQSLVNTCSSCHEMDGYAESVHGQAVAEGNADSASCGDCHGVHGVQSLSMADAKTARQFGADVCIRCHGDEEMMERNGVYAHAVHTYLASYHGKSYRLGYPELTATCADCHESHAVFGQHDPRASIHEDNRAATCGKCHEGSTRLFSYFYSHGDHSDFDNYPVLAITFWAMTTLLIGTFSVFWLHSILWMIRGLAENKEKKAALARGEAHIHIPDGHRVYKRFKPYHIFMHLLVIISFLILSLTGLPLKFADQHWAKVMMDWYGGTANAAFGHRIGAVITFVYFGMALVLSIHFLFIRKDIPGIWLQRLFGPDSLMPNFRDIKDVTAMVRWFLWKGPKPTFERWNYWEKFDFIAVFWGMFAIGGSGLMLWFPEFFGLFLPGWVFNVATIVHSDEALLATGFIFSVHFFNTHLRPEKFPMDFVIFNGEMHKEEFVEERGDQWKRYEQLGITEQFVKDKSSSPLYNLILRTFGFVAVAIGVVLFVLILFSVLTGSH</sequence>
<dbReference type="InterPro" id="IPR036280">
    <property type="entry name" value="Multihaem_cyt_sf"/>
</dbReference>
<dbReference type="PANTHER" id="PTHR35038:SF6">
    <property type="entry name" value="SURFACE LOCALIZED DECAHEME CYTOCHROME C LIPOPROTEIN"/>
    <property type="match status" value="1"/>
</dbReference>
<evidence type="ECO:0000313" key="5">
    <source>
        <dbReference type="Proteomes" id="UP000243205"/>
    </source>
</evidence>
<feature type="chain" id="PRO_5017369188" evidence="3">
    <location>
        <begin position="28"/>
        <end position="614"/>
    </location>
</feature>
<feature type="transmembrane region" description="Helical" evidence="2">
    <location>
        <begin position="585"/>
        <end position="610"/>
    </location>
</feature>
<keyword evidence="2" id="KW-0812">Transmembrane</keyword>